<protein>
    <submittedName>
        <fullName evidence="2">Transcriptional regulator with XRE-family HTH domain</fullName>
    </submittedName>
</protein>
<accession>A0A7X0D6Z9</accession>
<dbReference type="EMBL" id="JACHDS010000001">
    <property type="protein sequence ID" value="MBB6173810.1"/>
    <property type="molecule type" value="Genomic_DNA"/>
</dbReference>
<dbReference type="Gene3D" id="1.10.260.40">
    <property type="entry name" value="lambda repressor-like DNA-binding domains"/>
    <property type="match status" value="1"/>
</dbReference>
<dbReference type="RefSeq" id="WP_221308177.1">
    <property type="nucleotide sequence ID" value="NZ_JACHDS010000001.1"/>
</dbReference>
<gene>
    <name evidence="2" type="ORF">HNR23_003870</name>
</gene>
<dbReference type="PROSITE" id="PS50943">
    <property type="entry name" value="HTH_CROC1"/>
    <property type="match status" value="1"/>
</dbReference>
<dbReference type="Proteomes" id="UP000546642">
    <property type="component" value="Unassembled WGS sequence"/>
</dbReference>
<feature type="domain" description="HTH cro/C1-type" evidence="1">
    <location>
        <begin position="23"/>
        <end position="77"/>
    </location>
</feature>
<dbReference type="InterPro" id="IPR010982">
    <property type="entry name" value="Lambda_DNA-bd_dom_sf"/>
</dbReference>
<evidence type="ECO:0000313" key="2">
    <source>
        <dbReference type="EMBL" id="MBB6173810.1"/>
    </source>
</evidence>
<dbReference type="AlphaFoldDB" id="A0A7X0D6Z9"/>
<proteinExistence type="predicted"/>
<comment type="caution">
    <text evidence="2">The sequence shown here is derived from an EMBL/GenBank/DDBJ whole genome shotgun (WGS) entry which is preliminary data.</text>
</comment>
<dbReference type="Pfam" id="PF13560">
    <property type="entry name" value="HTH_31"/>
    <property type="match status" value="1"/>
</dbReference>
<name>A0A7X0D6Z9_9ACTN</name>
<evidence type="ECO:0000259" key="1">
    <source>
        <dbReference type="PROSITE" id="PS50943"/>
    </source>
</evidence>
<dbReference type="CDD" id="cd00093">
    <property type="entry name" value="HTH_XRE"/>
    <property type="match status" value="1"/>
</dbReference>
<organism evidence="2 3">
    <name type="scientific">Nocardiopsis mwathae</name>
    <dbReference type="NCBI Taxonomy" id="1472723"/>
    <lineage>
        <taxon>Bacteria</taxon>
        <taxon>Bacillati</taxon>
        <taxon>Actinomycetota</taxon>
        <taxon>Actinomycetes</taxon>
        <taxon>Streptosporangiales</taxon>
        <taxon>Nocardiopsidaceae</taxon>
        <taxon>Nocardiopsis</taxon>
    </lineage>
</organism>
<reference evidence="2 3" key="1">
    <citation type="submission" date="2020-08" db="EMBL/GenBank/DDBJ databases">
        <title>Sequencing the genomes of 1000 actinobacteria strains.</title>
        <authorList>
            <person name="Klenk H.-P."/>
        </authorList>
    </citation>
    <scope>NUCLEOTIDE SEQUENCE [LARGE SCALE GENOMIC DNA]</scope>
    <source>
        <strain evidence="2 3">DSM 46659</strain>
    </source>
</reference>
<dbReference type="SMART" id="SM00530">
    <property type="entry name" value="HTH_XRE"/>
    <property type="match status" value="1"/>
</dbReference>
<evidence type="ECO:0000313" key="3">
    <source>
        <dbReference type="Proteomes" id="UP000546642"/>
    </source>
</evidence>
<keyword evidence="3" id="KW-1185">Reference proteome</keyword>
<dbReference type="InterPro" id="IPR001387">
    <property type="entry name" value="Cro/C1-type_HTH"/>
</dbReference>
<dbReference type="InterPro" id="IPR043917">
    <property type="entry name" value="DUF5753"/>
</dbReference>
<dbReference type="GO" id="GO:0003677">
    <property type="term" value="F:DNA binding"/>
    <property type="evidence" value="ECO:0007669"/>
    <property type="project" value="InterPro"/>
</dbReference>
<dbReference type="SUPFAM" id="SSF47413">
    <property type="entry name" value="lambda repressor-like DNA-binding domains"/>
    <property type="match status" value="1"/>
</dbReference>
<dbReference type="Pfam" id="PF19054">
    <property type="entry name" value="DUF5753"/>
    <property type="match status" value="1"/>
</dbReference>
<sequence length="291" mass="32837">MTEARGMAAASPTARRRRLGMEMRRLRKDAGMTLSQVAESAECDASWLSRVENGRRSIKPRDLRLLLQIYGASNEEAEALVTLSRESKLKGWWQTFEQGAIPPWFERYVGLENEAASVFGYDNQLVTGLLQTEEYSKGVLLAARPEVPPERIEEQVQARLERQKLLTREIPLRLWAILDEAVLHRPVGGRQAFGKQLEHILELSELREVTVQVLPFAEGGHASLGTSFAILSFPEQSDPDVVYIEDLTSSQHLESAEDVARYNLVFDHLQSSALSDVKSKDFIARVMRDFA</sequence>